<dbReference type="EMBL" id="KN831962">
    <property type="protein sequence ID" value="KIO06571.1"/>
    <property type="molecule type" value="Genomic_DNA"/>
</dbReference>
<dbReference type="AlphaFoldDB" id="A0A0C3PED2"/>
<reference evidence="1 2" key="1">
    <citation type="submission" date="2014-04" db="EMBL/GenBank/DDBJ databases">
        <authorList>
            <consortium name="DOE Joint Genome Institute"/>
            <person name="Kuo A."/>
            <person name="Kohler A."/>
            <person name="Costa M.D."/>
            <person name="Nagy L.G."/>
            <person name="Floudas D."/>
            <person name="Copeland A."/>
            <person name="Barry K.W."/>
            <person name="Cichocki N."/>
            <person name="Veneault-Fourrey C."/>
            <person name="LaButti K."/>
            <person name="Lindquist E.A."/>
            <person name="Lipzen A."/>
            <person name="Lundell T."/>
            <person name="Morin E."/>
            <person name="Murat C."/>
            <person name="Sun H."/>
            <person name="Tunlid A."/>
            <person name="Henrissat B."/>
            <person name="Grigoriev I.V."/>
            <person name="Hibbett D.S."/>
            <person name="Martin F."/>
            <person name="Nordberg H.P."/>
            <person name="Cantor M.N."/>
            <person name="Hua S.X."/>
        </authorList>
    </citation>
    <scope>NUCLEOTIDE SEQUENCE [LARGE SCALE GENOMIC DNA]</scope>
    <source>
        <strain evidence="1 2">Marx 270</strain>
    </source>
</reference>
<sequence>MEGLPRVLHYCHPYLATYGPTTRAKCGCRHLLYDGKLLELAAGQAETELRKFACVSQAVHTAHCNVPYLTLLFGSLSINRTWLRRKCPGPHAITFTSTAMLHNSSIP</sequence>
<evidence type="ECO:0000313" key="2">
    <source>
        <dbReference type="Proteomes" id="UP000054217"/>
    </source>
</evidence>
<dbReference type="HOGENOM" id="CLU_2211044_0_0_1"/>
<organism evidence="1 2">
    <name type="scientific">Pisolithus tinctorius Marx 270</name>
    <dbReference type="NCBI Taxonomy" id="870435"/>
    <lineage>
        <taxon>Eukaryota</taxon>
        <taxon>Fungi</taxon>
        <taxon>Dikarya</taxon>
        <taxon>Basidiomycota</taxon>
        <taxon>Agaricomycotina</taxon>
        <taxon>Agaricomycetes</taxon>
        <taxon>Agaricomycetidae</taxon>
        <taxon>Boletales</taxon>
        <taxon>Sclerodermatineae</taxon>
        <taxon>Pisolithaceae</taxon>
        <taxon>Pisolithus</taxon>
    </lineage>
</organism>
<keyword evidence="2" id="KW-1185">Reference proteome</keyword>
<proteinExistence type="predicted"/>
<dbReference type="InParanoid" id="A0A0C3PED2"/>
<dbReference type="Proteomes" id="UP000054217">
    <property type="component" value="Unassembled WGS sequence"/>
</dbReference>
<accession>A0A0C3PED2</accession>
<protein>
    <submittedName>
        <fullName evidence="1">Uncharacterized protein</fullName>
    </submittedName>
</protein>
<name>A0A0C3PED2_PISTI</name>
<evidence type="ECO:0000313" key="1">
    <source>
        <dbReference type="EMBL" id="KIO06571.1"/>
    </source>
</evidence>
<reference evidence="2" key="2">
    <citation type="submission" date="2015-01" db="EMBL/GenBank/DDBJ databases">
        <title>Evolutionary Origins and Diversification of the Mycorrhizal Mutualists.</title>
        <authorList>
            <consortium name="DOE Joint Genome Institute"/>
            <consortium name="Mycorrhizal Genomics Consortium"/>
            <person name="Kohler A."/>
            <person name="Kuo A."/>
            <person name="Nagy L.G."/>
            <person name="Floudas D."/>
            <person name="Copeland A."/>
            <person name="Barry K.W."/>
            <person name="Cichocki N."/>
            <person name="Veneault-Fourrey C."/>
            <person name="LaButti K."/>
            <person name="Lindquist E.A."/>
            <person name="Lipzen A."/>
            <person name="Lundell T."/>
            <person name="Morin E."/>
            <person name="Murat C."/>
            <person name="Riley R."/>
            <person name="Ohm R."/>
            <person name="Sun H."/>
            <person name="Tunlid A."/>
            <person name="Henrissat B."/>
            <person name="Grigoriev I.V."/>
            <person name="Hibbett D.S."/>
            <person name="Martin F."/>
        </authorList>
    </citation>
    <scope>NUCLEOTIDE SEQUENCE [LARGE SCALE GENOMIC DNA]</scope>
    <source>
        <strain evidence="2">Marx 270</strain>
    </source>
</reference>
<gene>
    <name evidence="1" type="ORF">M404DRAFT_434744</name>
</gene>